<evidence type="ECO:0000313" key="1">
    <source>
        <dbReference type="EMBL" id="CAG9579533.1"/>
    </source>
</evidence>
<protein>
    <submittedName>
        <fullName evidence="1">(African queen) hypothetical protein</fullName>
    </submittedName>
</protein>
<proteinExistence type="predicted"/>
<name>A0A8J2W9M6_9NEOP</name>
<sequence length="224" mass="25525">MQLQKKLNQFHEDNSGQYKPFSQQGDADLKNILLQIAETQSQIAQKMSPTFQIFSTSDTCNAIPLFGGNKTDNATEWIKQVERIASLANWSQNLMLVNESTRLRGPAQNWHKVVGKNINNWIEWREKISEHFMNRMSFAEFIMYQSQRTLKSTETICDYIYIKNAMLEKSSTKIPDADRVSLILKGQSQRYKMVNSSCCTVLQGSGRANYACDGIGCSKKSTTI</sequence>
<dbReference type="EMBL" id="CAKASE010000079">
    <property type="protein sequence ID" value="CAG9579533.1"/>
    <property type="molecule type" value="Genomic_DNA"/>
</dbReference>
<evidence type="ECO:0000313" key="2">
    <source>
        <dbReference type="Proteomes" id="UP000789524"/>
    </source>
</evidence>
<dbReference type="AlphaFoldDB" id="A0A8J2W9M6"/>
<accession>A0A8J2W9M6</accession>
<dbReference type="OrthoDB" id="7261426at2759"/>
<keyword evidence="2" id="KW-1185">Reference proteome</keyword>
<comment type="caution">
    <text evidence="1">The sequence shown here is derived from an EMBL/GenBank/DDBJ whole genome shotgun (WGS) entry which is preliminary data.</text>
</comment>
<reference evidence="1" key="1">
    <citation type="submission" date="2021-09" db="EMBL/GenBank/DDBJ databases">
        <authorList>
            <person name="Martin H S."/>
        </authorList>
    </citation>
    <scope>NUCLEOTIDE SEQUENCE</scope>
</reference>
<dbReference type="Proteomes" id="UP000789524">
    <property type="component" value="Unassembled WGS sequence"/>
</dbReference>
<gene>
    <name evidence="1" type="ORF">DCHRY22_LOCUS13148</name>
</gene>
<organism evidence="1 2">
    <name type="scientific">Danaus chrysippus</name>
    <name type="common">African queen</name>
    <dbReference type="NCBI Taxonomy" id="151541"/>
    <lineage>
        <taxon>Eukaryota</taxon>
        <taxon>Metazoa</taxon>
        <taxon>Ecdysozoa</taxon>
        <taxon>Arthropoda</taxon>
        <taxon>Hexapoda</taxon>
        <taxon>Insecta</taxon>
        <taxon>Pterygota</taxon>
        <taxon>Neoptera</taxon>
        <taxon>Endopterygota</taxon>
        <taxon>Lepidoptera</taxon>
        <taxon>Glossata</taxon>
        <taxon>Ditrysia</taxon>
        <taxon>Papilionoidea</taxon>
        <taxon>Nymphalidae</taxon>
        <taxon>Danainae</taxon>
        <taxon>Danaini</taxon>
        <taxon>Danaina</taxon>
        <taxon>Danaus</taxon>
        <taxon>Anosia</taxon>
    </lineage>
</organism>